<keyword evidence="5" id="KW-0812">Transmembrane</keyword>
<organism evidence="7 8">
    <name type="scientific">Yeguia hominis</name>
    <dbReference type="NCBI Taxonomy" id="2763662"/>
    <lineage>
        <taxon>Bacteria</taxon>
        <taxon>Bacillati</taxon>
        <taxon>Bacillota</taxon>
        <taxon>Clostridia</taxon>
        <taxon>Eubacteriales</taxon>
        <taxon>Yeguiaceae</taxon>
        <taxon>Yeguia</taxon>
    </lineage>
</organism>
<comment type="caution">
    <text evidence="7">The sequence shown here is derived from an EMBL/GenBank/DDBJ whole genome shotgun (WGS) entry which is preliminary data.</text>
</comment>
<evidence type="ECO:0000256" key="3">
    <source>
        <dbReference type="ARBA" id="ARBA00022679"/>
    </source>
</evidence>
<keyword evidence="3" id="KW-0808">Transferase</keyword>
<feature type="transmembrane region" description="Helical" evidence="5">
    <location>
        <begin position="12"/>
        <end position="31"/>
    </location>
</feature>
<dbReference type="Pfam" id="PF02518">
    <property type="entry name" value="HATPase_c"/>
    <property type="match status" value="1"/>
</dbReference>
<name>A0A926D9W6_9FIRM</name>
<sequence>MKKLLGTIGQKILFTSVLLLVIAILTTGAILSRLYTSESIFQAGYYSTSLVEQIAANLNTRTKEYEDGILSMVQDWRLFEDYFNNSDSLPYYNRRNLASFVNTRNTTQSPIEEIYVLDRYGQITEFCYSTQRFEGKSPAVREKLLETGDDFPWGCEWFVTEDSPDIVYMARRIIHARTLQPQGSIVVGIQKQIFSSQFSTLQEGGYGSLLVASEQGQLIFGSTEEPVEIAELLSVPREQYTESSLLKFQNGKFLFRRHNSRDGKWAVLYFISEHALSQKMSQTIALIFLVCAAFIVISGVCMSGIAHNLTQGIQRLIKHLKLVRHGGWEPIGPPYPNDEVGEITLAYNEMVRDLHMLVEEVSEQKMLAERAQFRALQAEFKELQAMLNPHFIYNAMEAMNARAKLAGQQEISRICIALAKLMRASLSRKSNIITMEEEISHLQNYLEIQQFIMGDRLDAFFELCDGLDRVRIPALLLQPIVENSIVHGVEGQEGDAVIFISVSFETYHDQECVAVRISDNGAGMDAETLNQLRSLTPKSEDPPGHFGLISVMRRIWIYYGEAYGLQIESTQGQGTNITVHLPVHKEGEDPFEIRRICG</sequence>
<gene>
    <name evidence="7" type="ORF">IAG03_09110</name>
</gene>
<dbReference type="RefSeq" id="WP_249319810.1">
    <property type="nucleotide sequence ID" value="NZ_JACRSN010000013.1"/>
</dbReference>
<dbReference type="InterPro" id="IPR036890">
    <property type="entry name" value="HATPase_C_sf"/>
</dbReference>
<keyword evidence="5" id="KW-0472">Membrane</keyword>
<comment type="subcellular location">
    <subcellularLocation>
        <location evidence="1">Membrane</location>
    </subcellularLocation>
</comment>
<keyword evidence="2" id="KW-0597">Phosphoprotein</keyword>
<dbReference type="PANTHER" id="PTHR34220">
    <property type="entry name" value="SENSOR HISTIDINE KINASE YPDA"/>
    <property type="match status" value="1"/>
</dbReference>
<evidence type="ECO:0000256" key="5">
    <source>
        <dbReference type="SAM" id="Phobius"/>
    </source>
</evidence>
<dbReference type="Pfam" id="PF06580">
    <property type="entry name" value="His_kinase"/>
    <property type="match status" value="1"/>
</dbReference>
<dbReference type="Gene3D" id="6.10.340.10">
    <property type="match status" value="1"/>
</dbReference>
<dbReference type="SUPFAM" id="SSF55874">
    <property type="entry name" value="ATPase domain of HSP90 chaperone/DNA topoisomerase II/histidine kinase"/>
    <property type="match status" value="1"/>
</dbReference>
<feature type="transmembrane region" description="Helical" evidence="5">
    <location>
        <begin position="284"/>
        <end position="306"/>
    </location>
</feature>
<evidence type="ECO:0000256" key="2">
    <source>
        <dbReference type="ARBA" id="ARBA00022553"/>
    </source>
</evidence>
<dbReference type="InterPro" id="IPR010559">
    <property type="entry name" value="Sig_transdc_His_kin_internal"/>
</dbReference>
<keyword evidence="5" id="KW-1133">Transmembrane helix</keyword>
<dbReference type="InterPro" id="IPR050640">
    <property type="entry name" value="Bact_2-comp_sensor_kinase"/>
</dbReference>
<protein>
    <submittedName>
        <fullName evidence="7">Sensor histidine kinase</fullName>
    </submittedName>
</protein>
<dbReference type="InterPro" id="IPR003660">
    <property type="entry name" value="HAMP_dom"/>
</dbReference>
<evidence type="ECO:0000259" key="6">
    <source>
        <dbReference type="PROSITE" id="PS50885"/>
    </source>
</evidence>
<dbReference type="EMBL" id="JACRSN010000013">
    <property type="protein sequence ID" value="MBC8534148.1"/>
    <property type="molecule type" value="Genomic_DNA"/>
</dbReference>
<evidence type="ECO:0000313" key="7">
    <source>
        <dbReference type="EMBL" id="MBC8534148.1"/>
    </source>
</evidence>
<dbReference type="Proteomes" id="UP000651482">
    <property type="component" value="Unassembled WGS sequence"/>
</dbReference>
<dbReference type="Gene3D" id="3.30.565.10">
    <property type="entry name" value="Histidine kinase-like ATPase, C-terminal domain"/>
    <property type="match status" value="1"/>
</dbReference>
<dbReference type="PANTHER" id="PTHR34220:SF7">
    <property type="entry name" value="SENSOR HISTIDINE KINASE YPDA"/>
    <property type="match status" value="1"/>
</dbReference>
<dbReference type="AlphaFoldDB" id="A0A926D9W6"/>
<dbReference type="InterPro" id="IPR003594">
    <property type="entry name" value="HATPase_dom"/>
</dbReference>
<accession>A0A926D9W6</accession>
<dbReference type="PROSITE" id="PS50885">
    <property type="entry name" value="HAMP"/>
    <property type="match status" value="1"/>
</dbReference>
<dbReference type="GO" id="GO:0016020">
    <property type="term" value="C:membrane"/>
    <property type="evidence" value="ECO:0007669"/>
    <property type="project" value="UniProtKB-SubCell"/>
</dbReference>
<reference evidence="7" key="1">
    <citation type="submission" date="2020-08" db="EMBL/GenBank/DDBJ databases">
        <title>Genome public.</title>
        <authorList>
            <person name="Liu C."/>
            <person name="Sun Q."/>
        </authorList>
    </citation>
    <scope>NUCLEOTIDE SEQUENCE</scope>
    <source>
        <strain evidence="7">NSJ-40</strain>
    </source>
</reference>
<evidence type="ECO:0000313" key="8">
    <source>
        <dbReference type="Proteomes" id="UP000651482"/>
    </source>
</evidence>
<dbReference type="SMART" id="SM00304">
    <property type="entry name" value="HAMP"/>
    <property type="match status" value="1"/>
</dbReference>
<evidence type="ECO:0000256" key="1">
    <source>
        <dbReference type="ARBA" id="ARBA00004370"/>
    </source>
</evidence>
<keyword evidence="8" id="KW-1185">Reference proteome</keyword>
<feature type="domain" description="HAMP" evidence="6">
    <location>
        <begin position="307"/>
        <end position="359"/>
    </location>
</feature>
<evidence type="ECO:0000256" key="4">
    <source>
        <dbReference type="ARBA" id="ARBA00022777"/>
    </source>
</evidence>
<dbReference type="GO" id="GO:0000155">
    <property type="term" value="F:phosphorelay sensor kinase activity"/>
    <property type="evidence" value="ECO:0007669"/>
    <property type="project" value="InterPro"/>
</dbReference>
<proteinExistence type="predicted"/>
<keyword evidence="4 7" id="KW-0418">Kinase</keyword>